<dbReference type="OrthoDB" id="3364175at2759"/>
<dbReference type="InterPro" id="IPR051127">
    <property type="entry name" value="Fungal_SecMet_Regulators"/>
</dbReference>
<keyword evidence="1" id="KW-0805">Transcription regulation</keyword>
<dbReference type="AlphaFoldDB" id="A0A420YP44"/>
<keyword evidence="2" id="KW-0804">Transcription</keyword>
<evidence type="ECO:0000256" key="3">
    <source>
        <dbReference type="ARBA" id="ARBA00023242"/>
    </source>
</evidence>
<dbReference type="PANTHER" id="PTHR47424">
    <property type="entry name" value="REGULATORY PROTEIN GAL4"/>
    <property type="match status" value="1"/>
</dbReference>
<evidence type="ECO:0000313" key="5">
    <source>
        <dbReference type="EMBL" id="RKU49611.1"/>
    </source>
</evidence>
<gene>
    <name evidence="5" type="ORF">DL546_009548</name>
</gene>
<dbReference type="GO" id="GO:0006351">
    <property type="term" value="P:DNA-templated transcription"/>
    <property type="evidence" value="ECO:0007669"/>
    <property type="project" value="InterPro"/>
</dbReference>
<protein>
    <recommendedName>
        <fullName evidence="4">Xylanolytic transcriptional activator regulatory domain-containing protein</fullName>
    </recommendedName>
</protein>
<dbReference type="InterPro" id="IPR007219">
    <property type="entry name" value="XnlR_reg_dom"/>
</dbReference>
<evidence type="ECO:0000313" key="6">
    <source>
        <dbReference type="Proteomes" id="UP000275385"/>
    </source>
</evidence>
<dbReference type="Pfam" id="PF04082">
    <property type="entry name" value="Fungal_trans"/>
    <property type="match status" value="1"/>
</dbReference>
<dbReference type="EMBL" id="QVQW01000001">
    <property type="protein sequence ID" value="RKU49611.1"/>
    <property type="molecule type" value="Genomic_DNA"/>
</dbReference>
<accession>A0A420YP44</accession>
<dbReference type="SMART" id="SM00906">
    <property type="entry name" value="Fungal_trans"/>
    <property type="match status" value="1"/>
</dbReference>
<comment type="caution">
    <text evidence="5">The sequence shown here is derived from an EMBL/GenBank/DDBJ whole genome shotgun (WGS) entry which is preliminary data.</text>
</comment>
<dbReference type="GO" id="GO:0008270">
    <property type="term" value="F:zinc ion binding"/>
    <property type="evidence" value="ECO:0007669"/>
    <property type="project" value="InterPro"/>
</dbReference>
<dbReference type="Proteomes" id="UP000275385">
    <property type="component" value="Unassembled WGS sequence"/>
</dbReference>
<feature type="domain" description="Xylanolytic transcriptional activator regulatory" evidence="4">
    <location>
        <begin position="253"/>
        <end position="325"/>
    </location>
</feature>
<dbReference type="GO" id="GO:0003677">
    <property type="term" value="F:DNA binding"/>
    <property type="evidence" value="ECO:0007669"/>
    <property type="project" value="InterPro"/>
</dbReference>
<evidence type="ECO:0000259" key="4">
    <source>
        <dbReference type="SMART" id="SM00906"/>
    </source>
</evidence>
<reference evidence="5 6" key="1">
    <citation type="submission" date="2018-08" db="EMBL/GenBank/DDBJ databases">
        <title>Draft genome of the lignicolous fungus Coniochaeta pulveracea.</title>
        <authorList>
            <person name="Borstlap C.J."/>
            <person name="De Witt R.N."/>
            <person name="Botha A."/>
            <person name="Volschenk H."/>
        </authorList>
    </citation>
    <scope>NUCLEOTIDE SEQUENCE [LARGE SCALE GENOMIC DNA]</scope>
    <source>
        <strain evidence="5 6">CAB683</strain>
    </source>
</reference>
<proteinExistence type="predicted"/>
<dbReference type="CDD" id="cd12148">
    <property type="entry name" value="fungal_TF_MHR"/>
    <property type="match status" value="1"/>
</dbReference>
<evidence type="ECO:0000256" key="1">
    <source>
        <dbReference type="ARBA" id="ARBA00023015"/>
    </source>
</evidence>
<dbReference type="PANTHER" id="PTHR47424:SF6">
    <property type="entry name" value="PROLINE UTILIZATION TRANS-ACTIVATOR"/>
    <property type="match status" value="1"/>
</dbReference>
<evidence type="ECO:0000256" key="2">
    <source>
        <dbReference type="ARBA" id="ARBA00023163"/>
    </source>
</evidence>
<dbReference type="STRING" id="177199.A0A420YP44"/>
<organism evidence="5 6">
    <name type="scientific">Coniochaeta pulveracea</name>
    <dbReference type="NCBI Taxonomy" id="177199"/>
    <lineage>
        <taxon>Eukaryota</taxon>
        <taxon>Fungi</taxon>
        <taxon>Dikarya</taxon>
        <taxon>Ascomycota</taxon>
        <taxon>Pezizomycotina</taxon>
        <taxon>Sordariomycetes</taxon>
        <taxon>Sordariomycetidae</taxon>
        <taxon>Coniochaetales</taxon>
        <taxon>Coniochaetaceae</taxon>
        <taxon>Coniochaeta</taxon>
    </lineage>
</organism>
<name>A0A420YP44_9PEZI</name>
<keyword evidence="6" id="KW-1185">Reference proteome</keyword>
<sequence>MKGHTARVAILESLVKGLIPEADVSSLEEMQNMGRSLGIPLPTEDTPSAVAQAKVQQKDDEEQLVHDLQGQTQYIGPASSFRFHKTLRALVGSPDGGRVEPILLLGRNPASKEPLKTSTVDVAVNASSSGRQSGHERALQTDSPSTSQLVRTFFDNVNVDFPVLDEATFLEQLDGYRRSPAVVDQGWLCIFLCVLTLARRLCTVMIPEEQEEIWWAQLEPLLAKAMFTTSLGSIQALMLAALHLHNTGSRDTCWTLTGAAVRIGFAIGLHRDTCDVTCTPLGRAMRKRVWWTLYHFEQMQVSSHDRPSAIDNPKHISEGASPRDSILNVGPSTPPDYTVWSHSLVRILGAACRSLPELAKDVHAGPLSPAAVLIRELSRWRAALPQHLGVDLIESMPSSFQRSLILLHVQYHYVISLITRHALLSRFEGLSRDNMNNNNNNNNNNTAVSGSIPSMSEQCVESGRAACRLLLRLDAIAKFNTMTWWDVYYLYSSALVMVLSLICDVRESKTTPATETRLLLRQCTNLSRKYLATRCLPGTMHRWLNIVVELDSLASEFANRGTISEGSTTSEELVRNEPEYVTPPATDAGGPGDLASGFGSLRNPLALDHDLLGIWEPVSYDEAASREEAGNGLMLLPWQPTHWEGIGDMLLNPDILRGW</sequence>
<keyword evidence="3" id="KW-0539">Nucleus</keyword>